<dbReference type="GO" id="GO:0005634">
    <property type="term" value="C:nucleus"/>
    <property type="evidence" value="ECO:0007669"/>
    <property type="project" value="TreeGrafter"/>
</dbReference>
<dbReference type="GO" id="GO:0000049">
    <property type="term" value="F:tRNA binding"/>
    <property type="evidence" value="ECO:0007669"/>
    <property type="project" value="TreeGrafter"/>
</dbReference>
<evidence type="ECO:0000313" key="3">
    <source>
        <dbReference type="EMBL" id="PIN88714.1"/>
    </source>
</evidence>
<dbReference type="InterPro" id="IPR029063">
    <property type="entry name" value="SAM-dependent_MTases_sf"/>
</dbReference>
<dbReference type="PANTHER" id="PTHR13069">
    <property type="entry name" value="ALKYLATED DNA REPAIR PROTEIN ALKB HOMOLOG 8"/>
    <property type="match status" value="1"/>
</dbReference>
<sequence length="322" mass="36267">QIVMDFKHPNGSSVPVMVPRRSLLVMGGESRYLWTHGITPRKFDVIQVSEGQKVEAVSGNTEALTLSKRGTRTSFTFRKIRHSPCKCAFPSVCDSQQEKKGGSPPLVGDLGAASLEKEYVHKVYEDIAGHFSSTRHTPWPRVVDFLRSLPMGSLVADVGCGNGKYLGVNKDLYMERRLAAIQELTGLLRKGGQVLIYVWAMEQEYNKKKSKYLKESSNEPLPLSSGADVNQDFSSKLPVHTNRTAFDSQDLLVPWHLKPKCQSKKSEASTGEEQLVPSSVYHRYYHVFREGELEALCRKLQDVTVQHTYHDQGNWCIILEKL</sequence>
<dbReference type="AlphaFoldDB" id="A0A2G9NCB1"/>
<dbReference type="Proteomes" id="UP000228934">
    <property type="component" value="Unassembled WGS sequence"/>
</dbReference>
<keyword evidence="2" id="KW-0808">Transferase</keyword>
<dbReference type="GO" id="GO:0002098">
    <property type="term" value="P:tRNA wobble uridine modification"/>
    <property type="evidence" value="ECO:0007669"/>
    <property type="project" value="TreeGrafter"/>
</dbReference>
<dbReference type="GO" id="GO:0005737">
    <property type="term" value="C:cytoplasm"/>
    <property type="evidence" value="ECO:0007669"/>
    <property type="project" value="TreeGrafter"/>
</dbReference>
<reference evidence="4" key="1">
    <citation type="journal article" date="2017" name="Nat. Commun.">
        <title>The North American bullfrog draft genome provides insight into hormonal regulation of long noncoding RNA.</title>
        <authorList>
            <person name="Hammond S.A."/>
            <person name="Warren R.L."/>
            <person name="Vandervalk B.P."/>
            <person name="Kucuk E."/>
            <person name="Khan H."/>
            <person name="Gibb E.A."/>
            <person name="Pandoh P."/>
            <person name="Kirk H."/>
            <person name="Zhao Y."/>
            <person name="Jones M."/>
            <person name="Mungall A.J."/>
            <person name="Coope R."/>
            <person name="Pleasance S."/>
            <person name="Moore R.A."/>
            <person name="Holt R.A."/>
            <person name="Round J.M."/>
            <person name="Ohora S."/>
            <person name="Walle B.V."/>
            <person name="Veldhoen N."/>
            <person name="Helbing C.C."/>
            <person name="Birol I."/>
        </authorList>
    </citation>
    <scope>NUCLEOTIDE SEQUENCE [LARGE SCALE GENOMIC DNA]</scope>
</reference>
<keyword evidence="1" id="KW-0489">Methyltransferase</keyword>
<evidence type="ECO:0000256" key="2">
    <source>
        <dbReference type="ARBA" id="ARBA00022679"/>
    </source>
</evidence>
<gene>
    <name evidence="3" type="ORF">AB205_0129520</name>
</gene>
<dbReference type="PANTHER" id="PTHR13069:SF21">
    <property type="entry name" value="ALKYLATED DNA REPAIR PROTEIN ALKB HOMOLOG 8"/>
    <property type="match status" value="1"/>
</dbReference>
<protein>
    <recommendedName>
        <fullName evidence="5">ALKB8 protein</fullName>
    </recommendedName>
</protein>
<dbReference type="Gene3D" id="2.60.120.1520">
    <property type="match status" value="1"/>
</dbReference>
<organism evidence="3 4">
    <name type="scientific">Aquarana catesbeiana</name>
    <name type="common">American bullfrog</name>
    <name type="synonym">Rana catesbeiana</name>
    <dbReference type="NCBI Taxonomy" id="8400"/>
    <lineage>
        <taxon>Eukaryota</taxon>
        <taxon>Metazoa</taxon>
        <taxon>Chordata</taxon>
        <taxon>Craniata</taxon>
        <taxon>Vertebrata</taxon>
        <taxon>Euteleostomi</taxon>
        <taxon>Amphibia</taxon>
        <taxon>Batrachia</taxon>
        <taxon>Anura</taxon>
        <taxon>Neobatrachia</taxon>
        <taxon>Ranoidea</taxon>
        <taxon>Ranidae</taxon>
        <taxon>Aquarana</taxon>
    </lineage>
</organism>
<feature type="non-terminal residue" evidence="3">
    <location>
        <position position="1"/>
    </location>
</feature>
<evidence type="ECO:0000256" key="1">
    <source>
        <dbReference type="ARBA" id="ARBA00022603"/>
    </source>
</evidence>
<dbReference type="EMBL" id="KV923697">
    <property type="protein sequence ID" value="PIN88714.1"/>
    <property type="molecule type" value="Genomic_DNA"/>
</dbReference>
<evidence type="ECO:0000313" key="4">
    <source>
        <dbReference type="Proteomes" id="UP000228934"/>
    </source>
</evidence>
<dbReference type="GO" id="GO:0030488">
    <property type="term" value="P:tRNA methylation"/>
    <property type="evidence" value="ECO:0007669"/>
    <property type="project" value="TreeGrafter"/>
</dbReference>
<keyword evidence="4" id="KW-1185">Reference proteome</keyword>
<dbReference type="GO" id="GO:0106335">
    <property type="term" value="F:tRNA (5-carboxymethyluridine(34)-5-O)-methyltransferase activity"/>
    <property type="evidence" value="ECO:0007669"/>
    <property type="project" value="TreeGrafter"/>
</dbReference>
<accession>A0A2G9NCB1</accession>
<dbReference type="InterPro" id="IPR051422">
    <property type="entry name" value="AlkB_tRNA_MeTrf/Diox"/>
</dbReference>
<dbReference type="SUPFAM" id="SSF53335">
    <property type="entry name" value="S-adenosyl-L-methionine-dependent methyltransferases"/>
    <property type="match status" value="1"/>
</dbReference>
<dbReference type="SUPFAM" id="SSF51197">
    <property type="entry name" value="Clavaminate synthase-like"/>
    <property type="match status" value="1"/>
</dbReference>
<dbReference type="Gene3D" id="3.40.50.150">
    <property type="entry name" value="Vaccinia Virus protein VP39"/>
    <property type="match status" value="2"/>
</dbReference>
<dbReference type="OrthoDB" id="271595at2759"/>
<proteinExistence type="predicted"/>
<name>A0A2G9NCB1_AQUCT</name>
<evidence type="ECO:0008006" key="5">
    <source>
        <dbReference type="Google" id="ProtNLM"/>
    </source>
</evidence>